<dbReference type="RefSeq" id="WP_379076076.1">
    <property type="nucleotide sequence ID" value="NZ_JBHULL010000005.1"/>
</dbReference>
<keyword evidence="2" id="KW-1185">Reference proteome</keyword>
<sequence>MKNIFLIITCMLMISCASRKMTVSQKETVLKELKYIYDIDQKFAGLPPKGLIDQYGNKKGWEIFLAQRDSVGNDNQKRIKQLYQQYGYLGLNQVGEKETDFWISIQHADNDIAFQKQMLKVLKKEIRKNNAPKIHYAMLEDRIAVNLKQKQRFGSQVTYNKIGQAIPKIGLIDSVNVEKLRKEYDMPSFKKYYNDMTIMHFEMNKEQLKKNGINEPQLYK</sequence>
<accession>A0ABW5MGL8</accession>
<reference evidence="2" key="1">
    <citation type="journal article" date="2019" name="Int. J. Syst. Evol. Microbiol.">
        <title>The Global Catalogue of Microorganisms (GCM) 10K type strain sequencing project: providing services to taxonomists for standard genome sequencing and annotation.</title>
        <authorList>
            <consortium name="The Broad Institute Genomics Platform"/>
            <consortium name="The Broad Institute Genome Sequencing Center for Infectious Disease"/>
            <person name="Wu L."/>
            <person name="Ma J."/>
        </authorList>
    </citation>
    <scope>NUCLEOTIDE SEQUENCE [LARGE SCALE GENOMIC DNA]</scope>
    <source>
        <strain evidence="2">KCTC 42866</strain>
    </source>
</reference>
<dbReference type="InterPro" id="IPR046732">
    <property type="entry name" value="DUF6624"/>
</dbReference>
<evidence type="ECO:0000313" key="1">
    <source>
        <dbReference type="EMBL" id="MFD2581951.1"/>
    </source>
</evidence>
<dbReference type="Proteomes" id="UP001597461">
    <property type="component" value="Unassembled WGS sequence"/>
</dbReference>
<dbReference type="EMBL" id="JBHULL010000005">
    <property type="protein sequence ID" value="MFD2581951.1"/>
    <property type="molecule type" value="Genomic_DNA"/>
</dbReference>
<gene>
    <name evidence="1" type="ORF">ACFSR6_05575</name>
</gene>
<organism evidence="1 2">
    <name type="scientific">Pedobacter vanadiisoli</name>
    <dbReference type="NCBI Taxonomy" id="1761975"/>
    <lineage>
        <taxon>Bacteria</taxon>
        <taxon>Pseudomonadati</taxon>
        <taxon>Bacteroidota</taxon>
        <taxon>Sphingobacteriia</taxon>
        <taxon>Sphingobacteriales</taxon>
        <taxon>Sphingobacteriaceae</taxon>
        <taxon>Pedobacter</taxon>
    </lineage>
</organism>
<protein>
    <submittedName>
        <fullName evidence="1">DUF6624 domain-containing protein</fullName>
    </submittedName>
</protein>
<evidence type="ECO:0000313" key="2">
    <source>
        <dbReference type="Proteomes" id="UP001597461"/>
    </source>
</evidence>
<dbReference type="PROSITE" id="PS51257">
    <property type="entry name" value="PROKAR_LIPOPROTEIN"/>
    <property type="match status" value="1"/>
</dbReference>
<dbReference type="Pfam" id="PF20329">
    <property type="entry name" value="DUF6624"/>
    <property type="match status" value="1"/>
</dbReference>
<proteinExistence type="predicted"/>
<comment type="caution">
    <text evidence="1">The sequence shown here is derived from an EMBL/GenBank/DDBJ whole genome shotgun (WGS) entry which is preliminary data.</text>
</comment>
<name>A0ABW5MGL8_9SPHI</name>